<dbReference type="InterPro" id="IPR004450">
    <property type="entry name" value="Thr_synthase-like"/>
</dbReference>
<evidence type="ECO:0000256" key="4">
    <source>
        <dbReference type="ARBA" id="ARBA00013028"/>
    </source>
</evidence>
<dbReference type="InterPro" id="IPR036052">
    <property type="entry name" value="TrpB-like_PALP_sf"/>
</dbReference>
<dbReference type="InterPro" id="IPR029144">
    <property type="entry name" value="Thr_synth_N"/>
</dbReference>
<keyword evidence="6" id="KW-0028">Amino-acid biosynthesis</keyword>
<dbReference type="InterPro" id="IPR000634">
    <property type="entry name" value="Ser/Thr_deHydtase_PyrdxlP-BS"/>
</dbReference>
<evidence type="ECO:0000256" key="1">
    <source>
        <dbReference type="ARBA" id="ARBA00001933"/>
    </source>
</evidence>
<keyword evidence="7" id="KW-0791">Threonine biosynthesis</keyword>
<dbReference type="EMBL" id="JAESIY010000001">
    <property type="protein sequence ID" value="MBL3654750.1"/>
    <property type="molecule type" value="Genomic_DNA"/>
</dbReference>
<dbReference type="GO" id="GO:0009088">
    <property type="term" value="P:threonine biosynthetic process"/>
    <property type="evidence" value="ECO:0007669"/>
    <property type="project" value="UniProtKB-UniRule"/>
</dbReference>
<comment type="caution">
    <text evidence="15">The sequence shown here is derived from an EMBL/GenBank/DDBJ whole genome shotgun (WGS) entry which is preliminary data.</text>
</comment>
<dbReference type="Pfam" id="PF14821">
    <property type="entry name" value="Thr_synth_N"/>
    <property type="match status" value="1"/>
</dbReference>
<evidence type="ECO:0000256" key="2">
    <source>
        <dbReference type="ARBA" id="ARBA00004979"/>
    </source>
</evidence>
<dbReference type="FunFam" id="3.40.50.1100:FF:000022">
    <property type="entry name" value="Threonine synthase"/>
    <property type="match status" value="1"/>
</dbReference>
<evidence type="ECO:0000259" key="13">
    <source>
        <dbReference type="Pfam" id="PF00291"/>
    </source>
</evidence>
<comment type="cofactor">
    <cofactor evidence="1 12">
        <name>pyridoxal 5'-phosphate</name>
        <dbReference type="ChEBI" id="CHEBI:597326"/>
    </cofactor>
</comment>
<evidence type="ECO:0000256" key="11">
    <source>
        <dbReference type="NCBIfam" id="TIGR00260"/>
    </source>
</evidence>
<dbReference type="GO" id="GO:0030170">
    <property type="term" value="F:pyridoxal phosphate binding"/>
    <property type="evidence" value="ECO:0007669"/>
    <property type="project" value="InterPro"/>
</dbReference>
<dbReference type="PROSITE" id="PS00165">
    <property type="entry name" value="DEHYDRATASE_SER_THR"/>
    <property type="match status" value="1"/>
</dbReference>
<evidence type="ECO:0000256" key="6">
    <source>
        <dbReference type="ARBA" id="ARBA00022605"/>
    </source>
</evidence>
<keyword evidence="9 15" id="KW-0456">Lyase</keyword>
<dbReference type="InterPro" id="IPR001926">
    <property type="entry name" value="TrpB-like_PALP"/>
</dbReference>
<dbReference type="InterPro" id="IPR051166">
    <property type="entry name" value="Threonine_Synthase"/>
</dbReference>
<name>A0A937F5L8_9BACT</name>
<gene>
    <name evidence="15" type="primary">thrC</name>
    <name evidence="15" type="ORF">JL102_01310</name>
</gene>
<dbReference type="EC" id="4.2.3.1" evidence="4 11"/>
<dbReference type="Gene3D" id="3.40.50.1100">
    <property type="match status" value="2"/>
</dbReference>
<sequence length="429" mass="47705">MQYYSTNRQVAPVSFKEAVIKGLPDDNGLFMPESIPQLPKSFFDSLSSLKLDEIGLEVATPLIEEDIPRQDLATIISETLNFDIPVKPVKDNIYALELFHGPTLAFKDVGARFLARCLSYFSKESDEKVTVIVATSGDTGSAVAHGFLGVENVDVVILYPKGKVSYLQEKQLTTLGQNITALEVEGNFDDCQRLVKTAFLDKELNKKMKLTSANSINIARLIPQSFYYFWAKAQLPEKDLVFSVPSGNYGNLTAGLLAKNMGLDIKGFVASSNINDIVPNYLASGNYEPTASKATISNAMDVGNPSNFYRLQELYGKSWDKITAEIKGYSFTDEETKKAMKEVFDETGYVMDPHGAVGYLGLKNYLLQNEKATGLFLETAHPAKFKDTVEEVIGAVTIPERLAKYADKEKKSRQITSDFEEFKNYLKTR</sequence>
<dbReference type="AlphaFoldDB" id="A0A937F5L8"/>
<comment type="pathway">
    <text evidence="2">Amino-acid biosynthesis; L-threonine biosynthesis; L-threonine from L-aspartate: step 5/5.</text>
</comment>
<keyword evidence="8 12" id="KW-0663">Pyridoxal phosphate</keyword>
<dbReference type="RefSeq" id="WP_202241869.1">
    <property type="nucleotide sequence ID" value="NZ_JAESIY010000001.1"/>
</dbReference>
<evidence type="ECO:0000256" key="3">
    <source>
        <dbReference type="ARBA" id="ARBA00005517"/>
    </source>
</evidence>
<evidence type="ECO:0000256" key="7">
    <source>
        <dbReference type="ARBA" id="ARBA00022697"/>
    </source>
</evidence>
<dbReference type="Proteomes" id="UP000659388">
    <property type="component" value="Unassembled WGS sequence"/>
</dbReference>
<evidence type="ECO:0000259" key="14">
    <source>
        <dbReference type="Pfam" id="PF14821"/>
    </source>
</evidence>
<proteinExistence type="inferred from homology"/>
<feature type="domain" description="Tryptophan synthase beta chain-like PALP" evidence="13">
    <location>
        <begin position="90"/>
        <end position="365"/>
    </location>
</feature>
<dbReference type="Pfam" id="PF00291">
    <property type="entry name" value="PALP"/>
    <property type="match status" value="1"/>
</dbReference>
<dbReference type="CDD" id="cd01560">
    <property type="entry name" value="Thr-synth_2"/>
    <property type="match status" value="1"/>
</dbReference>
<dbReference type="Gene3D" id="3.90.1380.10">
    <property type="entry name" value="Threonine synthase, N-terminal domain"/>
    <property type="match status" value="1"/>
</dbReference>
<dbReference type="PANTHER" id="PTHR42690">
    <property type="entry name" value="THREONINE SYNTHASE FAMILY MEMBER"/>
    <property type="match status" value="1"/>
</dbReference>
<dbReference type="SUPFAM" id="SSF53686">
    <property type="entry name" value="Tryptophan synthase beta subunit-like PLP-dependent enzymes"/>
    <property type="match status" value="1"/>
</dbReference>
<dbReference type="GO" id="GO:0004795">
    <property type="term" value="F:threonine synthase activity"/>
    <property type="evidence" value="ECO:0007669"/>
    <property type="project" value="UniProtKB-UniRule"/>
</dbReference>
<evidence type="ECO:0000256" key="10">
    <source>
        <dbReference type="ARBA" id="ARBA00049144"/>
    </source>
</evidence>
<accession>A0A937F5L8</accession>
<evidence type="ECO:0000313" key="16">
    <source>
        <dbReference type="Proteomes" id="UP000659388"/>
    </source>
</evidence>
<feature type="domain" description="Threonine synthase N-terminal" evidence="14">
    <location>
        <begin position="2"/>
        <end position="79"/>
    </location>
</feature>
<keyword evidence="16" id="KW-1185">Reference proteome</keyword>
<comment type="catalytic activity">
    <reaction evidence="10">
        <text>O-phospho-L-homoserine + H2O = L-threonine + phosphate</text>
        <dbReference type="Rhea" id="RHEA:10840"/>
        <dbReference type="ChEBI" id="CHEBI:15377"/>
        <dbReference type="ChEBI" id="CHEBI:43474"/>
        <dbReference type="ChEBI" id="CHEBI:57590"/>
        <dbReference type="ChEBI" id="CHEBI:57926"/>
        <dbReference type="EC" id="4.2.3.1"/>
    </reaction>
</comment>
<dbReference type="InterPro" id="IPR037158">
    <property type="entry name" value="Thr_synth_N_sf"/>
</dbReference>
<protein>
    <recommendedName>
        <fullName evidence="5 11">Threonine synthase</fullName>
        <ecNumber evidence="4 11">4.2.3.1</ecNumber>
    </recommendedName>
</protein>
<evidence type="ECO:0000313" key="15">
    <source>
        <dbReference type="EMBL" id="MBL3654750.1"/>
    </source>
</evidence>
<evidence type="ECO:0000256" key="9">
    <source>
        <dbReference type="ARBA" id="ARBA00023239"/>
    </source>
</evidence>
<dbReference type="NCBIfam" id="TIGR00260">
    <property type="entry name" value="thrC"/>
    <property type="match status" value="1"/>
</dbReference>
<reference evidence="15" key="1">
    <citation type="submission" date="2021-01" db="EMBL/GenBank/DDBJ databases">
        <title>Fulvivirga kasyanovii gen. nov., sp nov., a novel member of the phylum Bacteroidetes isolated from seawater in a mussel farm.</title>
        <authorList>
            <person name="Zhao L.-H."/>
            <person name="Wang Z.-J."/>
        </authorList>
    </citation>
    <scope>NUCLEOTIDE SEQUENCE</scope>
    <source>
        <strain evidence="15">2943</strain>
    </source>
</reference>
<evidence type="ECO:0000256" key="8">
    <source>
        <dbReference type="ARBA" id="ARBA00022898"/>
    </source>
</evidence>
<feature type="modified residue" description="N6-(pyridoxal phosphate)lysine" evidence="12">
    <location>
        <position position="107"/>
    </location>
</feature>
<dbReference type="PANTHER" id="PTHR42690:SF1">
    <property type="entry name" value="THREONINE SYNTHASE-LIKE 2"/>
    <property type="match status" value="1"/>
</dbReference>
<evidence type="ECO:0000256" key="5">
    <source>
        <dbReference type="ARBA" id="ARBA00018679"/>
    </source>
</evidence>
<comment type="similarity">
    <text evidence="3">Belongs to the threonine synthase family.</text>
</comment>
<organism evidence="15 16">
    <name type="scientific">Fulvivirga sediminis</name>
    <dbReference type="NCBI Taxonomy" id="2803949"/>
    <lineage>
        <taxon>Bacteria</taxon>
        <taxon>Pseudomonadati</taxon>
        <taxon>Bacteroidota</taxon>
        <taxon>Cytophagia</taxon>
        <taxon>Cytophagales</taxon>
        <taxon>Fulvivirgaceae</taxon>
        <taxon>Fulvivirga</taxon>
    </lineage>
</organism>
<evidence type="ECO:0000256" key="12">
    <source>
        <dbReference type="PIRSR" id="PIRSR604450-51"/>
    </source>
</evidence>